<evidence type="ECO:0000256" key="2">
    <source>
        <dbReference type="ARBA" id="ARBA00022741"/>
    </source>
</evidence>
<dbReference type="PANTHER" id="PTHR42781">
    <property type="entry name" value="SPERMIDINE/PUTRESCINE IMPORT ATP-BINDING PROTEIN POTA"/>
    <property type="match status" value="1"/>
</dbReference>
<evidence type="ECO:0000313" key="6">
    <source>
        <dbReference type="Proteomes" id="UP000217838"/>
    </source>
</evidence>
<dbReference type="FunFam" id="3.40.50.300:FF:000042">
    <property type="entry name" value="Maltose/maltodextrin ABC transporter, ATP-binding protein"/>
    <property type="match status" value="1"/>
</dbReference>
<dbReference type="PANTHER" id="PTHR42781:SF4">
    <property type="entry name" value="SPERMIDINE_PUTRESCINE IMPORT ATP-BINDING PROTEIN POTA"/>
    <property type="match status" value="1"/>
</dbReference>
<keyword evidence="1" id="KW-0813">Transport</keyword>
<dbReference type="InterPro" id="IPR008995">
    <property type="entry name" value="Mo/tungstate-bd_C_term_dom"/>
</dbReference>
<dbReference type="SMART" id="SM00382">
    <property type="entry name" value="AAA"/>
    <property type="match status" value="1"/>
</dbReference>
<dbReference type="InterPro" id="IPR003593">
    <property type="entry name" value="AAA+_ATPase"/>
</dbReference>
<dbReference type="GO" id="GO:0043190">
    <property type="term" value="C:ATP-binding cassette (ABC) transporter complex"/>
    <property type="evidence" value="ECO:0007669"/>
    <property type="project" value="InterPro"/>
</dbReference>
<evidence type="ECO:0000256" key="1">
    <source>
        <dbReference type="ARBA" id="ARBA00022448"/>
    </source>
</evidence>
<dbReference type="Gene3D" id="3.40.50.300">
    <property type="entry name" value="P-loop containing nucleotide triphosphate hydrolases"/>
    <property type="match status" value="1"/>
</dbReference>
<dbReference type="PROSITE" id="PS00211">
    <property type="entry name" value="ABC_TRANSPORTER_1"/>
    <property type="match status" value="1"/>
</dbReference>
<dbReference type="GO" id="GO:0140359">
    <property type="term" value="F:ABC-type transporter activity"/>
    <property type="evidence" value="ECO:0007669"/>
    <property type="project" value="UniProtKB-ARBA"/>
</dbReference>
<dbReference type="InterPro" id="IPR003439">
    <property type="entry name" value="ABC_transporter-like_ATP-bd"/>
</dbReference>
<name>A0A2A4YLV5_UNCAE</name>
<evidence type="ECO:0000256" key="3">
    <source>
        <dbReference type="ARBA" id="ARBA00022840"/>
    </source>
</evidence>
<dbReference type="GO" id="GO:0005524">
    <property type="term" value="F:ATP binding"/>
    <property type="evidence" value="ECO:0007669"/>
    <property type="project" value="UniProtKB-KW"/>
</dbReference>
<comment type="caution">
    <text evidence="5">The sequence shown here is derived from an EMBL/GenBank/DDBJ whole genome shotgun (WGS) entry which is preliminary data.</text>
</comment>
<keyword evidence="2" id="KW-0547">Nucleotide-binding</keyword>
<accession>A0A2A4YLV5</accession>
<dbReference type="AlphaFoldDB" id="A0A2A4YLV5"/>
<dbReference type="Pfam" id="PF00005">
    <property type="entry name" value="ABC_tran"/>
    <property type="match status" value="1"/>
</dbReference>
<dbReference type="GO" id="GO:0016887">
    <property type="term" value="F:ATP hydrolysis activity"/>
    <property type="evidence" value="ECO:0007669"/>
    <property type="project" value="InterPro"/>
</dbReference>
<feature type="domain" description="ABC transporter" evidence="4">
    <location>
        <begin position="5"/>
        <end position="236"/>
    </location>
</feature>
<dbReference type="SUPFAM" id="SSF50331">
    <property type="entry name" value="MOP-like"/>
    <property type="match status" value="1"/>
</dbReference>
<dbReference type="Pfam" id="PF08402">
    <property type="entry name" value="TOBE_2"/>
    <property type="match status" value="1"/>
</dbReference>
<gene>
    <name evidence="5" type="ORF">COB11_01030</name>
</gene>
<dbReference type="Proteomes" id="UP000217838">
    <property type="component" value="Unassembled WGS sequence"/>
</dbReference>
<sequence length="364" mass="41595">MVRSIKLEMLTKTIGGSKVINKVNLHIPSGEFFALLGPSGCGKTSLLRLIGGFEKAESGRIYLGNSDITDLPIHERSINIVFQSYALFPHLNVFDNVAYSLAVQKLSKQEIEERVLKILKAFHIEDHIFKYPSQLSGGQQQRVALARAIINEPDVLLLDEPLAALDFKLREKMLIELIELQDRLKTTFIYVTHDQFEALTVADHMAIMNHSGEIEQLGTPKEIYEFPVSTFVAKFVGTTNILQGTLHNIESDPHLQIPNLGKFQIYIPQKKGWMFEGCDMSMSLRPEKIYISKKPVKNFSNSLNGIVSSIVYHGRSTQYNIILKDKSKLQVFEQNEEHFPQEHIDYDDEVYLYWQKENVVLLEK</sequence>
<organism evidence="5 6">
    <name type="scientific">Aerophobetes bacterium</name>
    <dbReference type="NCBI Taxonomy" id="2030807"/>
    <lineage>
        <taxon>Bacteria</taxon>
        <taxon>Candidatus Aerophobota</taxon>
    </lineage>
</organism>
<dbReference type="PROSITE" id="PS50893">
    <property type="entry name" value="ABC_TRANSPORTER_2"/>
    <property type="match status" value="1"/>
</dbReference>
<keyword evidence="3 5" id="KW-0067">ATP-binding</keyword>
<proteinExistence type="predicted"/>
<dbReference type="EMBL" id="NVUU01000008">
    <property type="protein sequence ID" value="PCI95808.1"/>
    <property type="molecule type" value="Genomic_DNA"/>
</dbReference>
<dbReference type="SUPFAM" id="SSF52540">
    <property type="entry name" value="P-loop containing nucleoside triphosphate hydrolases"/>
    <property type="match status" value="1"/>
</dbReference>
<protein>
    <submittedName>
        <fullName evidence="5">Spermidine/putrescine ABC transporter ATP-binding protein</fullName>
    </submittedName>
</protein>
<dbReference type="InterPro" id="IPR017871">
    <property type="entry name" value="ABC_transporter-like_CS"/>
</dbReference>
<dbReference type="InterPro" id="IPR027417">
    <property type="entry name" value="P-loop_NTPase"/>
</dbReference>
<reference evidence="6" key="1">
    <citation type="submission" date="2017-08" db="EMBL/GenBank/DDBJ databases">
        <title>A dynamic microbial community with high functional redundancy inhabits the cold, oxic subseafloor aquifer.</title>
        <authorList>
            <person name="Tully B.J."/>
            <person name="Wheat C.G."/>
            <person name="Glazer B.T."/>
            <person name="Huber J.A."/>
        </authorList>
    </citation>
    <scope>NUCLEOTIDE SEQUENCE [LARGE SCALE GENOMIC DNA]</scope>
</reference>
<evidence type="ECO:0000313" key="5">
    <source>
        <dbReference type="EMBL" id="PCI95808.1"/>
    </source>
</evidence>
<dbReference type="Gene3D" id="2.40.50.100">
    <property type="match status" value="1"/>
</dbReference>
<dbReference type="InterPro" id="IPR050093">
    <property type="entry name" value="ABC_SmlMolc_Importer"/>
</dbReference>
<dbReference type="InterPro" id="IPR013611">
    <property type="entry name" value="Transp-assoc_OB_typ2"/>
</dbReference>
<evidence type="ECO:0000259" key="4">
    <source>
        <dbReference type="PROSITE" id="PS50893"/>
    </source>
</evidence>